<feature type="region of interest" description="Disordered" evidence="1">
    <location>
        <begin position="76"/>
        <end position="99"/>
    </location>
</feature>
<keyword evidence="3" id="KW-1185">Reference proteome</keyword>
<sequence length="99" mass="11307">MLLKFEQARDRPILWNFKHTPITFRFDDGIEAQATSTHPNVDRVTNGAYHSFVAINEDNTSMDVAFYWLPTIGNSERKASNKDLTPETGTPAPRQTCRH</sequence>
<protein>
    <submittedName>
        <fullName evidence="2">Uncharacterized protein</fullName>
    </submittedName>
</protein>
<reference evidence="2" key="1">
    <citation type="journal article" date="2023" name="IMA Fungus">
        <title>Comparative genomic study of the Penicillium genus elucidates a diverse pangenome and 15 lateral gene transfer events.</title>
        <authorList>
            <person name="Petersen C."/>
            <person name="Sorensen T."/>
            <person name="Nielsen M.R."/>
            <person name="Sondergaard T.E."/>
            <person name="Sorensen J.L."/>
            <person name="Fitzpatrick D.A."/>
            <person name="Frisvad J.C."/>
            <person name="Nielsen K.L."/>
        </authorList>
    </citation>
    <scope>NUCLEOTIDE SEQUENCE</scope>
    <source>
        <strain evidence="2">IBT 12815</strain>
    </source>
</reference>
<feature type="compositionally biased region" description="Basic and acidic residues" evidence="1">
    <location>
        <begin position="76"/>
        <end position="85"/>
    </location>
</feature>
<comment type="caution">
    <text evidence="2">The sequence shown here is derived from an EMBL/GenBank/DDBJ whole genome shotgun (WGS) entry which is preliminary data.</text>
</comment>
<evidence type="ECO:0000313" key="2">
    <source>
        <dbReference type="EMBL" id="KAJ5614944.1"/>
    </source>
</evidence>
<accession>A0AAD6ED24</accession>
<reference evidence="2" key="2">
    <citation type="submission" date="2023-01" db="EMBL/GenBank/DDBJ databases">
        <authorList>
            <person name="Petersen C."/>
        </authorList>
    </citation>
    <scope>NUCLEOTIDE SEQUENCE</scope>
    <source>
        <strain evidence="2">IBT 12815</strain>
    </source>
</reference>
<dbReference type="GeneID" id="81581358"/>
<evidence type="ECO:0000256" key="1">
    <source>
        <dbReference type="SAM" id="MobiDB-lite"/>
    </source>
</evidence>
<name>A0AAD6ED24_9EURO</name>
<organism evidence="2 3">
    <name type="scientific">Penicillium hordei</name>
    <dbReference type="NCBI Taxonomy" id="40994"/>
    <lineage>
        <taxon>Eukaryota</taxon>
        <taxon>Fungi</taxon>
        <taxon>Dikarya</taxon>
        <taxon>Ascomycota</taxon>
        <taxon>Pezizomycotina</taxon>
        <taxon>Eurotiomycetes</taxon>
        <taxon>Eurotiomycetidae</taxon>
        <taxon>Eurotiales</taxon>
        <taxon>Aspergillaceae</taxon>
        <taxon>Penicillium</taxon>
    </lineage>
</organism>
<dbReference type="RefSeq" id="XP_056756111.1">
    <property type="nucleotide sequence ID" value="XM_056891116.1"/>
</dbReference>
<dbReference type="EMBL" id="JAQJAE010000001">
    <property type="protein sequence ID" value="KAJ5614944.1"/>
    <property type="molecule type" value="Genomic_DNA"/>
</dbReference>
<dbReference type="Proteomes" id="UP001213799">
    <property type="component" value="Unassembled WGS sequence"/>
</dbReference>
<dbReference type="AlphaFoldDB" id="A0AAD6ED24"/>
<gene>
    <name evidence="2" type="ORF">N7537_000058</name>
</gene>
<proteinExistence type="predicted"/>
<evidence type="ECO:0000313" key="3">
    <source>
        <dbReference type="Proteomes" id="UP001213799"/>
    </source>
</evidence>